<feature type="compositionally biased region" description="Low complexity" evidence="1">
    <location>
        <begin position="32"/>
        <end position="50"/>
    </location>
</feature>
<dbReference type="EMBL" id="CABQ01000113">
    <property type="protein sequence ID" value="CBI07647.1"/>
    <property type="molecule type" value="Genomic_DNA"/>
</dbReference>
<evidence type="ECO:0008006" key="3">
    <source>
        <dbReference type="Google" id="ProtNLM"/>
    </source>
</evidence>
<sequence>MNFVDIRRFAAGLTIALTVYWGAAGSVLATAQSSSSSSSGGGAAQQQPGAQPGGNASGAGGKPTYKREKSPSLVDPDGPAISLVTSETLFTMAAALNACGYDDGLAQSDPIRQQLRDEVTKALGASEGAREKRDAVCLFIAQHKMTGTIKDVTQYISLSLYLTPPPELETSVELPEMPPDATQVVEILPVLRDFAAAVDLHGIWLTHHRQYDEIAAGLHDSLTKMILGTNYYLKMPVSTYDGRRFLVVVEPQLSPNITNARIYGADYVVVVSPHDGTIQMNNVRHTYLHYLIEPLLYQRSNAMDRFLPILKLVRDAPIDYQYRSEIVSLTIECLIKAIEARTMDTGIAPYVVPANATRADFEKIESGKNAVAERMERVRQARVQHDMRQGWVMTQYFYAQMVQFEKDPASLKDTIGELVYSMDVDHEQSMIRHIQFDQTADGDVLSRSAPRKLAGLDLAEARLEAGDIKTAASLAQAAMANPSATPGEGAGRANFILARVAVMSGHPNEAIHDFQKAITASKEPRIAAWSHIYLGRLLDLDCNRDGAVAEYKQALAVRDGQMDTRLAADRGVKAAYAVKGHVCGADTGADDDAPAPPAANTPSHPAEKPAGGDPVQAPQ</sequence>
<dbReference type="SUPFAM" id="SSF48452">
    <property type="entry name" value="TPR-like"/>
    <property type="match status" value="1"/>
</dbReference>
<dbReference type="AlphaFoldDB" id="E6QK80"/>
<protein>
    <recommendedName>
        <fullName evidence="3">Tetratricopeptide repeat protein</fullName>
    </recommendedName>
</protein>
<comment type="caution">
    <text evidence="2">The sequence shown here is derived from an EMBL/GenBank/DDBJ whole genome shotgun (WGS) entry which is preliminary data.</text>
</comment>
<name>E6QK80_9ZZZZ</name>
<evidence type="ECO:0000313" key="2">
    <source>
        <dbReference type="EMBL" id="CBI07647.1"/>
    </source>
</evidence>
<feature type="region of interest" description="Disordered" evidence="1">
    <location>
        <begin position="586"/>
        <end position="619"/>
    </location>
</feature>
<proteinExistence type="predicted"/>
<dbReference type="Gene3D" id="1.25.40.10">
    <property type="entry name" value="Tetratricopeptide repeat domain"/>
    <property type="match status" value="1"/>
</dbReference>
<evidence type="ECO:0000256" key="1">
    <source>
        <dbReference type="SAM" id="MobiDB-lite"/>
    </source>
</evidence>
<gene>
    <name evidence="2" type="ORF">CARN6_1006</name>
</gene>
<organism evidence="2">
    <name type="scientific">mine drainage metagenome</name>
    <dbReference type="NCBI Taxonomy" id="410659"/>
    <lineage>
        <taxon>unclassified sequences</taxon>
        <taxon>metagenomes</taxon>
        <taxon>ecological metagenomes</taxon>
    </lineage>
</organism>
<feature type="region of interest" description="Disordered" evidence="1">
    <location>
        <begin position="32"/>
        <end position="78"/>
    </location>
</feature>
<feature type="compositionally biased region" description="Gly residues" evidence="1">
    <location>
        <begin position="51"/>
        <end position="61"/>
    </location>
</feature>
<reference evidence="2" key="1">
    <citation type="submission" date="2009-10" db="EMBL/GenBank/DDBJ databases">
        <title>Diversity of trophic interactions inside an arsenic-rich microbial ecosystem.</title>
        <authorList>
            <person name="Bertin P.N."/>
            <person name="Heinrich-Salmeron A."/>
            <person name="Pelletier E."/>
            <person name="Goulhen-Chollet F."/>
            <person name="Arsene-Ploetze F."/>
            <person name="Gallien S."/>
            <person name="Calteau A."/>
            <person name="Vallenet D."/>
            <person name="Casiot C."/>
            <person name="Chane-Woon-Ming B."/>
            <person name="Giloteaux L."/>
            <person name="Barakat M."/>
            <person name="Bonnefoy V."/>
            <person name="Bruneel O."/>
            <person name="Chandler M."/>
            <person name="Cleiss J."/>
            <person name="Duran R."/>
            <person name="Elbaz-Poulichet F."/>
            <person name="Fonknechten N."/>
            <person name="Lauga B."/>
            <person name="Mornico D."/>
            <person name="Ortet P."/>
            <person name="Schaeffer C."/>
            <person name="Siguier P."/>
            <person name="Alexander Thil Smith A."/>
            <person name="Van Dorsselaer A."/>
            <person name="Weissenbach J."/>
            <person name="Medigue C."/>
            <person name="Le Paslier D."/>
        </authorList>
    </citation>
    <scope>NUCLEOTIDE SEQUENCE</scope>
</reference>
<accession>E6QK80</accession>
<dbReference type="InterPro" id="IPR011990">
    <property type="entry name" value="TPR-like_helical_dom_sf"/>
</dbReference>